<dbReference type="PANTHER" id="PTHR42756">
    <property type="entry name" value="TRANSCRIPTIONAL REGULATOR, MARR"/>
    <property type="match status" value="1"/>
</dbReference>
<name>A0A839K3A7_9FIRM</name>
<dbReference type="InterPro" id="IPR036388">
    <property type="entry name" value="WH-like_DNA-bd_sf"/>
</dbReference>
<dbReference type="Gene3D" id="1.10.10.10">
    <property type="entry name" value="Winged helix-like DNA-binding domain superfamily/Winged helix DNA-binding domain"/>
    <property type="match status" value="1"/>
</dbReference>
<accession>A0A839K3A7</accession>
<evidence type="ECO:0000313" key="6">
    <source>
        <dbReference type="Proteomes" id="UP000574276"/>
    </source>
</evidence>
<dbReference type="InterPro" id="IPR036390">
    <property type="entry name" value="WH_DNA-bd_sf"/>
</dbReference>
<dbReference type="PANTHER" id="PTHR42756:SF1">
    <property type="entry name" value="TRANSCRIPTIONAL REPRESSOR OF EMRAB OPERON"/>
    <property type="match status" value="1"/>
</dbReference>
<organism evidence="5 6">
    <name type="scientific">Variimorphobacter saccharofermentans</name>
    <dbReference type="NCBI Taxonomy" id="2755051"/>
    <lineage>
        <taxon>Bacteria</taxon>
        <taxon>Bacillati</taxon>
        <taxon>Bacillota</taxon>
        <taxon>Clostridia</taxon>
        <taxon>Lachnospirales</taxon>
        <taxon>Lachnospiraceae</taxon>
        <taxon>Variimorphobacter</taxon>
    </lineage>
</organism>
<proteinExistence type="predicted"/>
<keyword evidence="2" id="KW-0238">DNA-binding</keyword>
<keyword evidence="6" id="KW-1185">Reference proteome</keyword>
<keyword evidence="3" id="KW-0804">Transcription</keyword>
<dbReference type="AlphaFoldDB" id="A0A839K3A7"/>
<evidence type="ECO:0000256" key="2">
    <source>
        <dbReference type="ARBA" id="ARBA00023125"/>
    </source>
</evidence>
<keyword evidence="1" id="KW-0805">Transcription regulation</keyword>
<dbReference type="Pfam" id="PF01047">
    <property type="entry name" value="MarR"/>
    <property type="match status" value="1"/>
</dbReference>
<gene>
    <name evidence="5" type="ORF">H0486_13290</name>
</gene>
<sequence length="144" mass="16812">MDHNTKHLHEALIGCYTAHKRYCVQQFQKLNLTTGQPKVLYILLNNEGYLQKELAQRCHVEPATMTSLLNNMIKKGLIYKNIVYVSGGKRAYAIYLTKDGYDMALKIKKIIEEVEEISYQDFNDKDKQLLMDLLNRIQTNLEKK</sequence>
<protein>
    <submittedName>
        <fullName evidence="5">MarR family transcriptional regulator</fullName>
    </submittedName>
</protein>
<evidence type="ECO:0000256" key="3">
    <source>
        <dbReference type="ARBA" id="ARBA00023163"/>
    </source>
</evidence>
<comment type="caution">
    <text evidence="5">The sequence shown here is derived from an EMBL/GenBank/DDBJ whole genome shotgun (WGS) entry which is preliminary data.</text>
</comment>
<dbReference type="GO" id="GO:0003700">
    <property type="term" value="F:DNA-binding transcription factor activity"/>
    <property type="evidence" value="ECO:0007669"/>
    <property type="project" value="InterPro"/>
</dbReference>
<dbReference type="EMBL" id="JACEGA010000001">
    <property type="protein sequence ID" value="MBB2183847.1"/>
    <property type="molecule type" value="Genomic_DNA"/>
</dbReference>
<dbReference type="RefSeq" id="WP_228353466.1">
    <property type="nucleotide sequence ID" value="NZ_JACEGA010000001.1"/>
</dbReference>
<dbReference type="SMART" id="SM00347">
    <property type="entry name" value="HTH_MARR"/>
    <property type="match status" value="1"/>
</dbReference>
<dbReference type="GO" id="GO:0003677">
    <property type="term" value="F:DNA binding"/>
    <property type="evidence" value="ECO:0007669"/>
    <property type="project" value="UniProtKB-KW"/>
</dbReference>
<dbReference type="InterPro" id="IPR000835">
    <property type="entry name" value="HTH_MarR-typ"/>
</dbReference>
<evidence type="ECO:0000313" key="5">
    <source>
        <dbReference type="EMBL" id="MBB2183847.1"/>
    </source>
</evidence>
<evidence type="ECO:0000259" key="4">
    <source>
        <dbReference type="PROSITE" id="PS50995"/>
    </source>
</evidence>
<evidence type="ECO:0000256" key="1">
    <source>
        <dbReference type="ARBA" id="ARBA00023015"/>
    </source>
</evidence>
<dbReference type="PROSITE" id="PS50995">
    <property type="entry name" value="HTH_MARR_2"/>
    <property type="match status" value="1"/>
</dbReference>
<dbReference type="SUPFAM" id="SSF46785">
    <property type="entry name" value="Winged helix' DNA-binding domain"/>
    <property type="match status" value="1"/>
</dbReference>
<dbReference type="Proteomes" id="UP000574276">
    <property type="component" value="Unassembled WGS sequence"/>
</dbReference>
<reference evidence="5 6" key="1">
    <citation type="submission" date="2020-07" db="EMBL/GenBank/DDBJ databases">
        <title>Characterization and genome sequencing of isolate MD1, a novel member within the family Lachnospiraceae.</title>
        <authorList>
            <person name="Rettenmaier R."/>
            <person name="Di Bello L."/>
            <person name="Zinser C."/>
            <person name="Scheitz K."/>
            <person name="Liebl W."/>
            <person name="Zverlov V."/>
        </authorList>
    </citation>
    <scope>NUCLEOTIDE SEQUENCE [LARGE SCALE GENOMIC DNA]</scope>
    <source>
        <strain evidence="5 6">MD1</strain>
    </source>
</reference>
<feature type="domain" description="HTH marR-type" evidence="4">
    <location>
        <begin position="1"/>
        <end position="139"/>
    </location>
</feature>